<evidence type="ECO:0000256" key="1">
    <source>
        <dbReference type="SAM" id="MobiDB-lite"/>
    </source>
</evidence>
<reference evidence="3 5" key="2">
    <citation type="submission" date="2019-08" db="EMBL/GenBank/DDBJ databases">
        <title>Genome of Algoriphagus ratkowskyi IC026.</title>
        <authorList>
            <person name="Bowman J.P."/>
        </authorList>
    </citation>
    <scope>NUCLEOTIDE SEQUENCE [LARGE SCALE GENOMIC DNA]</scope>
    <source>
        <strain evidence="3 5">IC026</strain>
    </source>
</reference>
<dbReference type="OrthoDB" id="9148571at2"/>
<feature type="compositionally biased region" description="Polar residues" evidence="1">
    <location>
        <begin position="1365"/>
        <end position="1376"/>
    </location>
</feature>
<dbReference type="Proteomes" id="UP000249115">
    <property type="component" value="Unassembled WGS sequence"/>
</dbReference>
<proteinExistence type="predicted"/>
<dbReference type="RefSeq" id="WP_086502695.1">
    <property type="nucleotide sequence ID" value="NZ_MSSV01000019.1"/>
</dbReference>
<reference evidence="2 4" key="1">
    <citation type="submission" date="2018-06" db="EMBL/GenBank/DDBJ databases">
        <title>Genomic Encyclopedia of Archaeal and Bacterial Type Strains, Phase II (KMG-II): from individual species to whole genera.</title>
        <authorList>
            <person name="Goeker M."/>
        </authorList>
    </citation>
    <scope>NUCLEOTIDE SEQUENCE [LARGE SCALE GENOMIC DNA]</scope>
    <source>
        <strain evidence="2 4">DSM 22686</strain>
    </source>
</reference>
<sequence length="1405" mass="159678">METRTLLSVMTFPQRFDGKFLKVNIVLVPRNKNPFTPWPTGLPNPTTVPGFANLQPEILLSIVTGTDDFPLSNPTEPERKPIQRRVIYDQVPQKADVISMMEREVRVPVVDTIDKPKELLTTDKLNSSVKKYLPESYRNQFNFTQPRHKNAVTDDSYHCAIKAMEPAPNYIPRTSLSWGKVYAHILRQPLLAKACGMIYSVEIEIEDPSWFENGGYIYAEIGNPDYLQAQNLLLEHVDGPLFKRYAAKIPALTIGKERSLFAAVLFPVLYASAINPNPVPDGPWDELFMEAHLYNDGFAKIVHANQPFSGNLLKETQDELPPQFDAGIRIAWDDEQLLIWYIRQMMENPSLPNGNKKRLDVPLGVMGFHIDVKQSGVGYSWESLNEVQINEDENVFTGSTERKSIELPYQVYPNKISGPINSSYWLPMYYAKWIGKSMVTQDKDALEIYQNTSSSSRTMNGPKDLEGVKPNNTLIPKPLATQLRYGNSYEFRVRLADISGGGPTVKENPATVLKSADSIVAFRRYVPPGMLRIYKPKELRENDRTYFNGNKEETEFNGNAVMEIRRPLLEYPAVVFTDKYQKLGLDPIAMLKDLPVENGELKPALPDPDVQLVEVLVEVKSLRMDNRQSQNGRDSFITLYKTKRYFPKDLEAPLTIQTEFFDINTLTLGVSDNPFKTIGINSDEIHNTSLLLLPTCRHIRLSIRAVAEVENNPEDYFGFINSDVSKDSRYGKVQQLMFYKESTVENDLLIPFQNIRPLQALYFKPDQMPTTKQHQFSKLFRIEAERMQPGVVQRLASALGVQSKGMTLVARKGERIAFGCSAQIRHSLAPDGSSITFASKADLYHHWVICISHSLNRDWSYDALQDVAIVIKRSHKFRRDANSEWRQDTYLGDIELKHSASFEALQSDDLGQINRGYTRIIYIDALDPKNELNIGEENEAELQAASTAFLIENQNQFQTLLFSRQRYPDELWANYTIAPKFKKGHVQVNEVLLDEIKLPTVIPPSQIPKLSSVGLAFSPYQRTDDYSSSESRQRYLWVEFEQPIQNPDDTYFCRMLTNAPDQLIASNLEQQRVEPEESPLSLVQEEIRQIVPNQSDDKAGIGAMEQMIKSIDSDIHYILPIPPGLHSESPEMFGFFTYEFRVGHAHTGFLNGDSLWSTAQGRYGRPLRVTGIQHPVPSLLCTLNRTKDHLYVSSYFAKAVFNGKNVTARPPRTSLWALLYAQVHQADGLDYRNILLGEVKMKVGVNVISDEKEQKKMDLIFESTYYDTKLPEYIKGKFELNESIIKSSSIIASIKDSQPVGTTVITSQQIASWLNEFGLPEDSPLSILVVEVFGNITNVHDHIRDSYKEFSKRNIREAKQEDSNSRTGSGNISDSRSLSDQLGHFRILRTSPLTKVPFVCCPTCE</sequence>
<evidence type="ECO:0000313" key="2">
    <source>
        <dbReference type="EMBL" id="PZX52422.1"/>
    </source>
</evidence>
<evidence type="ECO:0000313" key="3">
    <source>
        <dbReference type="EMBL" id="TXD76230.1"/>
    </source>
</evidence>
<comment type="caution">
    <text evidence="2">The sequence shown here is derived from an EMBL/GenBank/DDBJ whole genome shotgun (WGS) entry which is preliminary data.</text>
</comment>
<accession>A0A2W7SNV0</accession>
<feature type="region of interest" description="Disordered" evidence="1">
    <location>
        <begin position="452"/>
        <end position="472"/>
    </location>
</feature>
<name>A0A2W7SNV0_9BACT</name>
<evidence type="ECO:0000313" key="4">
    <source>
        <dbReference type="Proteomes" id="UP000249115"/>
    </source>
</evidence>
<organism evidence="2 4">
    <name type="scientific">Algoriphagus ratkowskyi</name>
    <dbReference type="NCBI Taxonomy" id="57028"/>
    <lineage>
        <taxon>Bacteria</taxon>
        <taxon>Pseudomonadati</taxon>
        <taxon>Bacteroidota</taxon>
        <taxon>Cytophagia</taxon>
        <taxon>Cytophagales</taxon>
        <taxon>Cyclobacteriaceae</taxon>
        <taxon>Algoriphagus</taxon>
    </lineage>
</organism>
<dbReference type="EMBL" id="VORV01000014">
    <property type="protein sequence ID" value="TXD76230.1"/>
    <property type="molecule type" value="Genomic_DNA"/>
</dbReference>
<evidence type="ECO:0000313" key="5">
    <source>
        <dbReference type="Proteomes" id="UP000321927"/>
    </source>
</evidence>
<feature type="region of interest" description="Disordered" evidence="1">
    <location>
        <begin position="1356"/>
        <end position="1376"/>
    </location>
</feature>
<dbReference type="Proteomes" id="UP000321927">
    <property type="component" value="Unassembled WGS sequence"/>
</dbReference>
<gene>
    <name evidence="3" type="ORF">ESW18_17525</name>
    <name evidence="2" type="ORF">LV84_03428</name>
</gene>
<protein>
    <submittedName>
        <fullName evidence="2">Uncharacterized protein</fullName>
    </submittedName>
</protein>
<keyword evidence="5" id="KW-1185">Reference proteome</keyword>
<dbReference type="EMBL" id="QKZU01000015">
    <property type="protein sequence ID" value="PZX52422.1"/>
    <property type="molecule type" value="Genomic_DNA"/>
</dbReference>